<dbReference type="EMBL" id="JACAGB010000163">
    <property type="protein sequence ID" value="KAF6267022.1"/>
    <property type="molecule type" value="Genomic_DNA"/>
</dbReference>
<dbReference type="Proteomes" id="UP000558488">
    <property type="component" value="Unassembled WGS sequence"/>
</dbReference>
<sequence>MSISLARGVQTPNSNERDTCPSQLEPRERTHAGLYVSGRPTCLAPERRPRCVIPAGAVASGRAGPPPSDLRAPRRSRSRAQGRPSVLCGVGGRGEGPRLAAHPHCHLQLLVTGSAPNHSQPLCFFPGDVFTCPGCCCGESCVLSWWFRLPPRWRQESTTHLCLFAPRCATRLPRLPWTMQSLTSCERTTLLLRKQCLGNEGSLRWLQNTSLFPPFLLSPLKRASAS</sequence>
<accession>A0A7J7QT14</accession>
<proteinExistence type="predicted"/>
<name>A0A7J7QT14_PIPKU</name>
<comment type="caution">
    <text evidence="2">The sequence shown here is derived from an EMBL/GenBank/DDBJ whole genome shotgun (WGS) entry which is preliminary data.</text>
</comment>
<evidence type="ECO:0000256" key="1">
    <source>
        <dbReference type="SAM" id="MobiDB-lite"/>
    </source>
</evidence>
<feature type="region of interest" description="Disordered" evidence="1">
    <location>
        <begin position="55"/>
        <end position="87"/>
    </location>
</feature>
<reference evidence="2 3" key="1">
    <citation type="journal article" date="2020" name="Nature">
        <title>Six reference-quality genomes reveal evolution of bat adaptations.</title>
        <authorList>
            <person name="Jebb D."/>
            <person name="Huang Z."/>
            <person name="Pippel M."/>
            <person name="Hughes G.M."/>
            <person name="Lavrichenko K."/>
            <person name="Devanna P."/>
            <person name="Winkler S."/>
            <person name="Jermiin L.S."/>
            <person name="Skirmuntt E.C."/>
            <person name="Katzourakis A."/>
            <person name="Burkitt-Gray L."/>
            <person name="Ray D.A."/>
            <person name="Sullivan K.A.M."/>
            <person name="Roscito J.G."/>
            <person name="Kirilenko B.M."/>
            <person name="Davalos L.M."/>
            <person name="Corthals A.P."/>
            <person name="Power M.L."/>
            <person name="Jones G."/>
            <person name="Ransome R.D."/>
            <person name="Dechmann D.K.N."/>
            <person name="Locatelli A.G."/>
            <person name="Puechmaille S.J."/>
            <person name="Fedrigo O."/>
            <person name="Jarvis E.D."/>
            <person name="Hiller M."/>
            <person name="Vernes S.C."/>
            <person name="Myers E.W."/>
            <person name="Teeling E.C."/>
        </authorList>
    </citation>
    <scope>NUCLEOTIDE SEQUENCE [LARGE SCALE GENOMIC DNA]</scope>
    <source>
        <strain evidence="2">MPipKuh1</strain>
        <tissue evidence="2">Flight muscle</tissue>
    </source>
</reference>
<organism evidence="2 3">
    <name type="scientific">Pipistrellus kuhlii</name>
    <name type="common">Kuhl's pipistrelle</name>
    <dbReference type="NCBI Taxonomy" id="59472"/>
    <lineage>
        <taxon>Eukaryota</taxon>
        <taxon>Metazoa</taxon>
        <taxon>Chordata</taxon>
        <taxon>Craniata</taxon>
        <taxon>Vertebrata</taxon>
        <taxon>Euteleostomi</taxon>
        <taxon>Mammalia</taxon>
        <taxon>Eutheria</taxon>
        <taxon>Laurasiatheria</taxon>
        <taxon>Chiroptera</taxon>
        <taxon>Yangochiroptera</taxon>
        <taxon>Vespertilionidae</taxon>
        <taxon>Pipistrellus</taxon>
    </lineage>
</organism>
<gene>
    <name evidence="2" type="ORF">mPipKuh1_008597</name>
</gene>
<evidence type="ECO:0000313" key="3">
    <source>
        <dbReference type="Proteomes" id="UP000558488"/>
    </source>
</evidence>
<feature type="compositionally biased region" description="Basic and acidic residues" evidence="1">
    <location>
        <begin position="15"/>
        <end position="31"/>
    </location>
</feature>
<keyword evidence="3" id="KW-1185">Reference proteome</keyword>
<feature type="region of interest" description="Disordered" evidence="1">
    <location>
        <begin position="1"/>
        <end position="31"/>
    </location>
</feature>
<dbReference type="AlphaFoldDB" id="A0A7J7QT14"/>
<protein>
    <submittedName>
        <fullName evidence="2">Uncharacterized protein</fullName>
    </submittedName>
</protein>
<evidence type="ECO:0000313" key="2">
    <source>
        <dbReference type="EMBL" id="KAF6267022.1"/>
    </source>
</evidence>